<dbReference type="GO" id="GO:0046872">
    <property type="term" value="F:metal ion binding"/>
    <property type="evidence" value="ECO:0007669"/>
    <property type="project" value="InterPro"/>
</dbReference>
<dbReference type="RefSeq" id="WP_004007756.1">
    <property type="nucleotide sequence ID" value="NZ_JABCUN010000007.1"/>
</dbReference>
<dbReference type="PROSITE" id="PS50846">
    <property type="entry name" value="HMA_2"/>
    <property type="match status" value="1"/>
</dbReference>
<dbReference type="Proteomes" id="UP000553981">
    <property type="component" value="Unassembled WGS sequence"/>
</dbReference>
<evidence type="ECO:0000313" key="2">
    <source>
        <dbReference type="EMBL" id="NMW87964.1"/>
    </source>
</evidence>
<name>A0A2X2YMZ4_9ACTO</name>
<organism evidence="3 4">
    <name type="scientific">Mobiluncus curtisii</name>
    <dbReference type="NCBI Taxonomy" id="2051"/>
    <lineage>
        <taxon>Bacteria</taxon>
        <taxon>Bacillati</taxon>
        <taxon>Actinomycetota</taxon>
        <taxon>Actinomycetes</taxon>
        <taxon>Actinomycetales</taxon>
        <taxon>Actinomycetaceae</taxon>
        <taxon>Mobiluncus</taxon>
    </lineage>
</organism>
<dbReference type="CDD" id="cd00371">
    <property type="entry name" value="HMA"/>
    <property type="match status" value="1"/>
</dbReference>
<proteinExistence type="predicted"/>
<evidence type="ECO:0000313" key="3">
    <source>
        <dbReference type="EMBL" id="SQB65776.1"/>
    </source>
</evidence>
<gene>
    <name evidence="2" type="ORF">HHJ67_09480</name>
    <name evidence="3" type="ORF">NCTC11820_01848</name>
</gene>
<evidence type="ECO:0000313" key="4">
    <source>
        <dbReference type="Proteomes" id="UP000250245"/>
    </source>
</evidence>
<dbReference type="InterPro" id="IPR006121">
    <property type="entry name" value="HMA_dom"/>
</dbReference>
<reference evidence="3 4" key="1">
    <citation type="submission" date="2018-06" db="EMBL/GenBank/DDBJ databases">
        <authorList>
            <consortium name="Pathogen Informatics"/>
            <person name="Doyle S."/>
        </authorList>
    </citation>
    <scope>NUCLEOTIDE SEQUENCE [LARGE SCALE GENOMIC DNA]</scope>
    <source>
        <strain evidence="3 4">NCTC11820</strain>
    </source>
</reference>
<dbReference type="SUPFAM" id="SSF55008">
    <property type="entry name" value="HMA, heavy metal-associated domain"/>
    <property type="match status" value="1"/>
</dbReference>
<accession>A0A2X2YMZ4</accession>
<dbReference type="Gene3D" id="3.30.70.100">
    <property type="match status" value="1"/>
</dbReference>
<dbReference type="Proteomes" id="UP000250245">
    <property type="component" value="Unassembled WGS sequence"/>
</dbReference>
<evidence type="ECO:0000313" key="5">
    <source>
        <dbReference type="Proteomes" id="UP000553981"/>
    </source>
</evidence>
<dbReference type="EMBL" id="UASJ01000001">
    <property type="protein sequence ID" value="SQB65776.1"/>
    <property type="molecule type" value="Genomic_DNA"/>
</dbReference>
<dbReference type="Pfam" id="PF00403">
    <property type="entry name" value="HMA"/>
    <property type="match status" value="1"/>
</dbReference>
<dbReference type="AlphaFoldDB" id="A0A2X2YMZ4"/>
<sequence>MATLTMNLDGLTCDMCVKHITADLSDLAGVERVEVVRDEGRGVATVTGESLPSDQVLTETVQDAGNYRVVSINR</sequence>
<dbReference type="InterPro" id="IPR036163">
    <property type="entry name" value="HMA_dom_sf"/>
</dbReference>
<evidence type="ECO:0000259" key="1">
    <source>
        <dbReference type="PROSITE" id="PS50846"/>
    </source>
</evidence>
<feature type="domain" description="HMA" evidence="1">
    <location>
        <begin position="2"/>
        <end position="69"/>
    </location>
</feature>
<dbReference type="EMBL" id="JABCUI010000005">
    <property type="protein sequence ID" value="NMW87964.1"/>
    <property type="molecule type" value="Genomic_DNA"/>
</dbReference>
<protein>
    <submittedName>
        <fullName evidence="3">Copper chaperone</fullName>
    </submittedName>
    <submittedName>
        <fullName evidence="2">Heavy-metal-associated domain-containing protein</fullName>
    </submittedName>
</protein>
<reference evidence="2 5" key="2">
    <citation type="submission" date="2020-04" db="EMBL/GenBank/DDBJ databases">
        <title>Antimicrobial susceptibility and clonality of vaginal-derived multi-drug resistant Mobiluncus isolates in China.</title>
        <authorList>
            <person name="Zhang X."/>
        </authorList>
    </citation>
    <scope>NUCLEOTIDE SEQUENCE [LARGE SCALE GENOMIC DNA]</scope>
    <source>
        <strain evidence="2 5">19</strain>
    </source>
</reference>